<protein>
    <submittedName>
        <fullName evidence="1">Uncharacterized protein</fullName>
    </submittedName>
</protein>
<evidence type="ECO:0000313" key="1">
    <source>
        <dbReference type="EMBL" id="PRZ12706.1"/>
    </source>
</evidence>
<accession>A0A2T0YD33</accession>
<reference evidence="1 2" key="1">
    <citation type="submission" date="2018-03" db="EMBL/GenBank/DDBJ databases">
        <title>Comparative analysis of microorganisms from saline springs in Andes Mountain Range, Colombia.</title>
        <authorList>
            <person name="Rubin E."/>
        </authorList>
    </citation>
    <scope>NUCLEOTIDE SEQUENCE [LARGE SCALE GENOMIC DNA]</scope>
    <source>
        <strain evidence="1 2">CG 35</strain>
    </source>
</reference>
<name>A0A2T0YD33_9MICC</name>
<sequence>MAETQNGQSAEHLTIPSDSTIEGLFQDGVTVENGVRAEITGGIVGLIALREGSRLTIHGQAVGQLQIDVGAELTLVGLYAGTLAQSFDGALFASQGSTINRRVLLDGRFEEQQSGVEVLTDSTRLFRLTRADGSLATEEFAIRTSRLKFE</sequence>
<dbReference type="Proteomes" id="UP000238217">
    <property type="component" value="Unassembled WGS sequence"/>
</dbReference>
<gene>
    <name evidence="1" type="ORF">BCL67_1192</name>
</gene>
<proteinExistence type="predicted"/>
<keyword evidence="2" id="KW-1185">Reference proteome</keyword>
<organism evidence="1 2">
    <name type="scientific">Nesterenkonia sandarakina</name>
    <dbReference type="NCBI Taxonomy" id="272918"/>
    <lineage>
        <taxon>Bacteria</taxon>
        <taxon>Bacillati</taxon>
        <taxon>Actinomycetota</taxon>
        <taxon>Actinomycetes</taxon>
        <taxon>Micrococcales</taxon>
        <taxon>Micrococcaceae</taxon>
        <taxon>Nesterenkonia</taxon>
    </lineage>
</organism>
<dbReference type="EMBL" id="PVTY01000019">
    <property type="protein sequence ID" value="PRZ12706.1"/>
    <property type="molecule type" value="Genomic_DNA"/>
</dbReference>
<evidence type="ECO:0000313" key="2">
    <source>
        <dbReference type="Proteomes" id="UP000238217"/>
    </source>
</evidence>
<dbReference type="AlphaFoldDB" id="A0A2T0YD33"/>
<dbReference type="RefSeq" id="WP_106123889.1">
    <property type="nucleotide sequence ID" value="NZ_PVTY01000019.1"/>
</dbReference>
<comment type="caution">
    <text evidence="1">The sequence shown here is derived from an EMBL/GenBank/DDBJ whole genome shotgun (WGS) entry which is preliminary data.</text>
</comment>